<evidence type="ECO:0000313" key="1">
    <source>
        <dbReference type="EMBL" id="SEI01335.1"/>
    </source>
</evidence>
<gene>
    <name evidence="1" type="ORF">BAZSYMA_ACONTIG59793_0</name>
</gene>
<reference evidence="2" key="1">
    <citation type="submission" date="2016-06" db="EMBL/GenBank/DDBJ databases">
        <authorList>
            <person name="Petersen J."/>
            <person name="Sayavedra L."/>
        </authorList>
    </citation>
    <scope>NUCLEOTIDE SEQUENCE [LARGE SCALE GENOMIC DNA]</scope>
    <source>
        <strain evidence="2">BazSymA</strain>
    </source>
</reference>
<sequence>MYIHRYDFSLCKKLLKRKLLLIVMVIAHNKTAARKLNE</sequence>
<organism evidence="1 2">
    <name type="scientific">Bathymodiolus azoricus thioautotrophic gill symbiont</name>
    <dbReference type="NCBI Taxonomy" id="235205"/>
    <lineage>
        <taxon>Bacteria</taxon>
        <taxon>Pseudomonadati</taxon>
        <taxon>Pseudomonadota</taxon>
        <taxon>Gammaproteobacteria</taxon>
        <taxon>sulfur-oxidizing symbionts</taxon>
    </lineage>
</organism>
<name>A0A1H6MUI8_9GAMM</name>
<dbReference type="EMBL" id="CDSC02000439">
    <property type="protein sequence ID" value="SEI01335.1"/>
    <property type="molecule type" value="Genomic_DNA"/>
</dbReference>
<dbReference type="Proteomes" id="UP000198988">
    <property type="component" value="Unassembled WGS sequence"/>
</dbReference>
<protein>
    <submittedName>
        <fullName evidence="1">Uncharacterized protein</fullName>
    </submittedName>
</protein>
<accession>A0A1H6MUI8</accession>
<proteinExistence type="predicted"/>
<evidence type="ECO:0000313" key="2">
    <source>
        <dbReference type="Proteomes" id="UP000198988"/>
    </source>
</evidence>
<dbReference type="AlphaFoldDB" id="A0A1H6MUI8"/>